<evidence type="ECO:0000313" key="3">
    <source>
        <dbReference type="Proteomes" id="UP001444071"/>
    </source>
</evidence>
<keyword evidence="3" id="KW-1185">Reference proteome</keyword>
<dbReference type="EMBL" id="JAHRIM010040711">
    <property type="protein sequence ID" value="MEQ2266797.1"/>
    <property type="molecule type" value="Genomic_DNA"/>
</dbReference>
<name>A0ABV0WEA6_9TELE</name>
<organism evidence="2 3">
    <name type="scientific">Xenotaenia resolanae</name>
    <dbReference type="NCBI Taxonomy" id="208358"/>
    <lineage>
        <taxon>Eukaryota</taxon>
        <taxon>Metazoa</taxon>
        <taxon>Chordata</taxon>
        <taxon>Craniata</taxon>
        <taxon>Vertebrata</taxon>
        <taxon>Euteleostomi</taxon>
        <taxon>Actinopterygii</taxon>
        <taxon>Neopterygii</taxon>
        <taxon>Teleostei</taxon>
        <taxon>Neoteleostei</taxon>
        <taxon>Acanthomorphata</taxon>
        <taxon>Ovalentaria</taxon>
        <taxon>Atherinomorphae</taxon>
        <taxon>Cyprinodontiformes</taxon>
        <taxon>Goodeidae</taxon>
        <taxon>Xenotaenia</taxon>
    </lineage>
</organism>
<feature type="transmembrane region" description="Helical" evidence="1">
    <location>
        <begin position="16"/>
        <end position="32"/>
    </location>
</feature>
<accession>A0ABV0WEA6</accession>
<keyword evidence="1" id="KW-0472">Membrane</keyword>
<dbReference type="Proteomes" id="UP001444071">
    <property type="component" value="Unassembled WGS sequence"/>
</dbReference>
<protein>
    <submittedName>
        <fullName evidence="2">Uncharacterized protein</fullName>
    </submittedName>
</protein>
<comment type="caution">
    <text evidence="2">The sequence shown here is derived from an EMBL/GenBank/DDBJ whole genome shotgun (WGS) entry which is preliminary data.</text>
</comment>
<proteinExistence type="predicted"/>
<keyword evidence="1" id="KW-1133">Transmembrane helix</keyword>
<sequence>MHPARACQDVLRSLDLFFSGILVSTMLYLRLLEFNKFFFFLFSSTGCRLKDTADNARQLLYSHTLCLLVEEAAVPACPLIPSLCIRAEDLWTQGTCTTLPIYPCSRSGHTRKWGWLITILITPGTTALTWPSHIAVGLPYFQSSSLGMKGTLLIEVHKMYS</sequence>
<evidence type="ECO:0000313" key="2">
    <source>
        <dbReference type="EMBL" id="MEQ2266797.1"/>
    </source>
</evidence>
<reference evidence="2 3" key="1">
    <citation type="submission" date="2021-06" db="EMBL/GenBank/DDBJ databases">
        <authorList>
            <person name="Palmer J.M."/>
        </authorList>
    </citation>
    <scope>NUCLEOTIDE SEQUENCE [LARGE SCALE GENOMIC DNA]</scope>
    <source>
        <strain evidence="2 3">XR_2019</strain>
        <tissue evidence="2">Muscle</tissue>
    </source>
</reference>
<gene>
    <name evidence="2" type="ORF">XENORESO_018734</name>
</gene>
<evidence type="ECO:0000256" key="1">
    <source>
        <dbReference type="SAM" id="Phobius"/>
    </source>
</evidence>
<keyword evidence="1" id="KW-0812">Transmembrane</keyword>